<dbReference type="Pfam" id="PF08299">
    <property type="entry name" value="Bac_DnaA_C"/>
    <property type="match status" value="1"/>
</dbReference>
<keyword evidence="4 8" id="KW-0547">Nucleotide-binding</keyword>
<comment type="subunit">
    <text evidence="8">Oligomerizes as a right-handed, spiral filament on DNA at oriC.</text>
</comment>
<comment type="function">
    <text evidence="8 10">Plays an essential role in the initiation and regulation of chromosomal replication. ATP-DnaA binds to the origin of replication (oriC) to initiate formation of the DNA replication initiation complex once per cell cycle. Binds the DnaA box (a 9 base pair repeat at the origin) and separates the double-stranded (ds)DNA. Forms a right-handed helical filament on oriC DNA; dsDNA binds to the exterior of the filament while single-stranded (ss)DNA is stabiized in the filament's interior. The ATP-DnaA-oriC complex binds and stabilizes one strand of the AT-rich DNA unwinding element (DUE), permitting loading of DNA polymerase. After initiation quickly degrades to an ADP-DnaA complex that is not apt for DNA replication. Binds acidic phospholipids.</text>
</comment>
<reference evidence="14 15" key="1">
    <citation type="journal article" date="2015" name="Nature">
        <title>rRNA introns, odd ribosomes, and small enigmatic genomes across a large radiation of phyla.</title>
        <authorList>
            <person name="Brown C.T."/>
            <person name="Hug L.A."/>
            <person name="Thomas B.C."/>
            <person name="Sharon I."/>
            <person name="Castelle C.J."/>
            <person name="Singh A."/>
            <person name="Wilkins M.J."/>
            <person name="Williams K.H."/>
            <person name="Banfield J.F."/>
        </authorList>
    </citation>
    <scope>NUCLEOTIDE SEQUENCE [LARGE SCALE GENOMIC DNA]</scope>
</reference>
<comment type="domain">
    <text evidence="8">Domain I is involved in oligomerization and binding regulators, domain II is flexibile and of varying length in different bacteria, domain III forms the AAA+ region, while domain IV binds dsDNA.</text>
</comment>
<gene>
    <name evidence="8" type="primary">dnaA</name>
    <name evidence="14" type="ORF">UR63_C0011G0033</name>
</gene>
<evidence type="ECO:0000256" key="10">
    <source>
        <dbReference type="RuleBase" id="RU000577"/>
    </source>
</evidence>
<evidence type="ECO:0000256" key="4">
    <source>
        <dbReference type="ARBA" id="ARBA00022741"/>
    </source>
</evidence>
<dbReference type="Gene3D" id="1.10.1750.10">
    <property type="match status" value="1"/>
</dbReference>
<feature type="binding site" evidence="8">
    <location>
        <position position="154"/>
    </location>
    <ligand>
        <name>ATP</name>
        <dbReference type="ChEBI" id="CHEBI:30616"/>
    </ligand>
</feature>
<dbReference type="InterPro" id="IPR013159">
    <property type="entry name" value="DnaA_C"/>
</dbReference>
<dbReference type="CDD" id="cd06571">
    <property type="entry name" value="Bac_DnaA_C"/>
    <property type="match status" value="1"/>
</dbReference>
<dbReference type="InterPro" id="IPR020591">
    <property type="entry name" value="Chromosome_initiator_DnaA-like"/>
</dbReference>
<feature type="domain" description="Chromosomal replication initiator DnaA C-terminal" evidence="13">
    <location>
        <begin position="350"/>
        <end position="423"/>
    </location>
</feature>
<feature type="region of interest" description="Domain I, interacts with DnaA modulators" evidence="8">
    <location>
        <begin position="1"/>
        <end position="90"/>
    </location>
</feature>
<dbReference type="Pfam" id="PF00308">
    <property type="entry name" value="Bac_DnaA"/>
    <property type="match status" value="1"/>
</dbReference>
<evidence type="ECO:0000313" key="15">
    <source>
        <dbReference type="Proteomes" id="UP000034127"/>
    </source>
</evidence>
<dbReference type="PATRIC" id="fig|1618485.3.peg.363"/>
<dbReference type="SUPFAM" id="SSF48295">
    <property type="entry name" value="TrpR-like"/>
    <property type="match status" value="1"/>
</dbReference>
<dbReference type="InterPro" id="IPR027417">
    <property type="entry name" value="P-loop_NTPase"/>
</dbReference>
<organism evidence="14 15">
    <name type="scientific">Candidatus Roizmanbacteria bacterium GW2011_GWC2_35_12</name>
    <dbReference type="NCBI Taxonomy" id="1618485"/>
    <lineage>
        <taxon>Bacteria</taxon>
        <taxon>Candidatus Roizmaniibacteriota</taxon>
    </lineage>
</organism>
<dbReference type="SUPFAM" id="SSF52540">
    <property type="entry name" value="P-loop containing nucleoside triphosphate hydrolases"/>
    <property type="match status" value="1"/>
</dbReference>
<dbReference type="GO" id="GO:0006275">
    <property type="term" value="P:regulation of DNA replication"/>
    <property type="evidence" value="ECO:0007669"/>
    <property type="project" value="UniProtKB-UniRule"/>
</dbReference>
<evidence type="ECO:0000256" key="11">
    <source>
        <dbReference type="RuleBase" id="RU004227"/>
    </source>
</evidence>
<dbReference type="InterPro" id="IPR003593">
    <property type="entry name" value="AAA+_ATPase"/>
</dbReference>
<dbReference type="GO" id="GO:0005737">
    <property type="term" value="C:cytoplasm"/>
    <property type="evidence" value="ECO:0007669"/>
    <property type="project" value="UniProtKB-SubCell"/>
</dbReference>
<keyword evidence="7 8" id="KW-0238">DNA-binding</keyword>
<keyword evidence="5 8" id="KW-0067">ATP-binding</keyword>
<evidence type="ECO:0000259" key="12">
    <source>
        <dbReference type="SMART" id="SM00382"/>
    </source>
</evidence>
<feature type="domain" description="AAA+ ATPase" evidence="12">
    <location>
        <begin position="140"/>
        <end position="274"/>
    </location>
</feature>
<feature type="region of interest" description="Domain IV, binds dsDNA" evidence="8">
    <location>
        <begin position="323"/>
        <end position="448"/>
    </location>
</feature>
<evidence type="ECO:0000256" key="8">
    <source>
        <dbReference type="HAMAP-Rule" id="MF_00377"/>
    </source>
</evidence>
<name>A0A0G0DXC8_9BACT</name>
<evidence type="ECO:0000256" key="6">
    <source>
        <dbReference type="ARBA" id="ARBA00023121"/>
    </source>
</evidence>
<keyword evidence="6 8" id="KW-0446">Lipid-binding</keyword>
<dbReference type="PANTHER" id="PTHR30050">
    <property type="entry name" value="CHROMOSOMAL REPLICATION INITIATOR PROTEIN DNAA"/>
    <property type="match status" value="1"/>
</dbReference>
<evidence type="ECO:0000256" key="7">
    <source>
        <dbReference type="ARBA" id="ARBA00023125"/>
    </source>
</evidence>
<dbReference type="InterPro" id="IPR001957">
    <property type="entry name" value="Chromosome_initiator_DnaA"/>
</dbReference>
<dbReference type="Gene3D" id="1.10.8.60">
    <property type="match status" value="1"/>
</dbReference>
<dbReference type="SMART" id="SM00760">
    <property type="entry name" value="Bac_DnaA_C"/>
    <property type="match status" value="1"/>
</dbReference>
<evidence type="ECO:0000256" key="3">
    <source>
        <dbReference type="ARBA" id="ARBA00022705"/>
    </source>
</evidence>
<sequence>MSLLSSFWSEFLEGAHKNEGKIPVLYSILKHASPLELTDEKIIISCENQGAKIFLEQRKNEVEDELYRHTKKRVLVEFVLKPPKKKKIDSPLLSFEPSAEDLYSKSGLDHKYNFDNFAVSSTNQVAYAASSAVVNNPGTAYNPLFLYGGVGVGKTHLAQAVAKKILDNDKNKKVYFCPGDNFTNELIESIREKSTARFRRKYRHLGLLIVDDIQFIAGKEHIQEEFFHTFNSIVSAGGQIILTSDRHPSSIKNLEDRLRSRFLGGLIVDIQPPDFELRSAILLIKAKEKNINIDIEAAKIIAERTLDSRALEGVLLSIYAKIIGIKEKIDLDVVELFFTQKEDNKSKRLTPSDVIKAVCTYYNVKQSHLQSHLKSEARNENIVLPRQIAMYLLRKELRLKLLETAHILKRKDHTTVLHAENKISSLLMKDQNFKKEIDSITQTLNFST</sequence>
<accession>A0A0G0DXC8</accession>
<dbReference type="GO" id="GO:0003688">
    <property type="term" value="F:DNA replication origin binding"/>
    <property type="evidence" value="ECO:0007669"/>
    <property type="project" value="UniProtKB-UniRule"/>
</dbReference>
<comment type="subcellular location">
    <subcellularLocation>
        <location evidence="8">Cytoplasm</location>
    </subcellularLocation>
</comment>
<dbReference type="Gene3D" id="3.40.50.300">
    <property type="entry name" value="P-loop containing nucleotide triphosphate hydrolases"/>
    <property type="match status" value="1"/>
</dbReference>
<dbReference type="GO" id="GO:0005524">
    <property type="term" value="F:ATP binding"/>
    <property type="evidence" value="ECO:0007669"/>
    <property type="project" value="UniProtKB-UniRule"/>
</dbReference>
<dbReference type="GO" id="GO:0006270">
    <property type="term" value="P:DNA replication initiation"/>
    <property type="evidence" value="ECO:0007669"/>
    <property type="project" value="UniProtKB-UniRule"/>
</dbReference>
<protein>
    <recommendedName>
        <fullName evidence="8 9">Chromosomal replication initiator protein DnaA</fullName>
    </recommendedName>
</protein>
<dbReference type="NCBIfam" id="TIGR00362">
    <property type="entry name" value="DnaA"/>
    <property type="match status" value="1"/>
</dbReference>
<dbReference type="InterPro" id="IPR013317">
    <property type="entry name" value="DnaA_dom"/>
</dbReference>
<evidence type="ECO:0000256" key="2">
    <source>
        <dbReference type="ARBA" id="ARBA00022490"/>
    </source>
</evidence>
<dbReference type="AlphaFoldDB" id="A0A0G0DXC8"/>
<dbReference type="PRINTS" id="PR00051">
    <property type="entry name" value="DNAA"/>
</dbReference>
<evidence type="ECO:0000256" key="1">
    <source>
        <dbReference type="ARBA" id="ARBA00006583"/>
    </source>
</evidence>
<keyword evidence="3 8" id="KW-0235">DNA replication</keyword>
<feature type="binding site" evidence="8">
    <location>
        <position position="155"/>
    </location>
    <ligand>
        <name>ATP</name>
        <dbReference type="ChEBI" id="CHEBI:30616"/>
    </ligand>
</feature>
<comment type="caution">
    <text evidence="14">The sequence shown here is derived from an EMBL/GenBank/DDBJ whole genome shotgun (WGS) entry which is preliminary data.</text>
</comment>
<dbReference type="HAMAP" id="MF_00377">
    <property type="entry name" value="DnaA_bact"/>
    <property type="match status" value="1"/>
</dbReference>
<feature type="binding site" evidence="8">
    <location>
        <position position="153"/>
    </location>
    <ligand>
        <name>ATP</name>
        <dbReference type="ChEBI" id="CHEBI:30616"/>
    </ligand>
</feature>
<dbReference type="InterPro" id="IPR010921">
    <property type="entry name" value="Trp_repressor/repl_initiator"/>
</dbReference>
<dbReference type="PANTHER" id="PTHR30050:SF2">
    <property type="entry name" value="CHROMOSOMAL REPLICATION INITIATOR PROTEIN DNAA"/>
    <property type="match status" value="1"/>
</dbReference>
<dbReference type="Proteomes" id="UP000034127">
    <property type="component" value="Unassembled WGS sequence"/>
</dbReference>
<feature type="binding site" evidence="8">
    <location>
        <position position="151"/>
    </location>
    <ligand>
        <name>ATP</name>
        <dbReference type="ChEBI" id="CHEBI:30616"/>
    </ligand>
</feature>
<evidence type="ECO:0000313" key="14">
    <source>
        <dbReference type="EMBL" id="KKP67630.1"/>
    </source>
</evidence>
<proteinExistence type="inferred from homology"/>
<evidence type="ECO:0000259" key="13">
    <source>
        <dbReference type="SMART" id="SM00760"/>
    </source>
</evidence>
<dbReference type="GO" id="GO:0005886">
    <property type="term" value="C:plasma membrane"/>
    <property type="evidence" value="ECO:0007669"/>
    <property type="project" value="TreeGrafter"/>
</dbReference>
<dbReference type="FunFam" id="3.40.50.300:FF:000668">
    <property type="entry name" value="Chromosomal replication initiator protein DnaA"/>
    <property type="match status" value="1"/>
</dbReference>
<dbReference type="SMART" id="SM00382">
    <property type="entry name" value="AAA"/>
    <property type="match status" value="1"/>
</dbReference>
<dbReference type="EMBL" id="LBPX01000011">
    <property type="protein sequence ID" value="KKP67630.1"/>
    <property type="molecule type" value="Genomic_DNA"/>
</dbReference>
<evidence type="ECO:0000256" key="5">
    <source>
        <dbReference type="ARBA" id="ARBA00022840"/>
    </source>
</evidence>
<comment type="caution">
    <text evidence="8">Lacks conserved residue(s) required for the propagation of feature annotation.</text>
</comment>
<comment type="similarity">
    <text evidence="1 8 11">Belongs to the DnaA family.</text>
</comment>
<evidence type="ECO:0000256" key="9">
    <source>
        <dbReference type="NCBIfam" id="TIGR00362"/>
    </source>
</evidence>
<keyword evidence="2 8" id="KW-0963">Cytoplasm</keyword>
<dbReference type="GO" id="GO:0008289">
    <property type="term" value="F:lipid binding"/>
    <property type="evidence" value="ECO:0007669"/>
    <property type="project" value="UniProtKB-KW"/>
</dbReference>
<dbReference type="CDD" id="cd00009">
    <property type="entry name" value="AAA"/>
    <property type="match status" value="1"/>
</dbReference>